<dbReference type="Proteomes" id="UP000856143">
    <property type="component" value="Unassembled WGS sequence"/>
</dbReference>
<keyword evidence="1" id="KW-0732">Signal</keyword>
<keyword evidence="3" id="KW-0449">Lipoprotein</keyword>
<organism evidence="3 4">
    <name type="scientific">Klebsiella oxytoca</name>
    <dbReference type="NCBI Taxonomy" id="571"/>
    <lineage>
        <taxon>Bacteria</taxon>
        <taxon>Pseudomonadati</taxon>
        <taxon>Pseudomonadota</taxon>
        <taxon>Gammaproteobacteria</taxon>
        <taxon>Enterobacterales</taxon>
        <taxon>Enterobacteriaceae</taxon>
        <taxon>Klebsiella/Raoultella group</taxon>
        <taxon>Klebsiella</taxon>
    </lineage>
</organism>
<dbReference type="InterPro" id="IPR051686">
    <property type="entry name" value="Lipoprotein_DolP"/>
</dbReference>
<feature type="signal peptide" evidence="1">
    <location>
        <begin position="1"/>
        <end position="31"/>
    </location>
</feature>
<reference evidence="3" key="2">
    <citation type="submission" date="2020-11" db="EMBL/GenBank/DDBJ databases">
        <authorList>
            <consortium name="NCBI Pathogen Detection Project"/>
        </authorList>
    </citation>
    <scope>NUCLEOTIDE SEQUENCE</scope>
    <source>
        <strain evidence="3">R404</strain>
    </source>
</reference>
<evidence type="ECO:0000313" key="3">
    <source>
        <dbReference type="EMBL" id="HAT1681590.1"/>
    </source>
</evidence>
<proteinExistence type="predicted"/>
<dbReference type="NCBIfam" id="NF008247">
    <property type="entry name" value="PRK11023.1"/>
    <property type="match status" value="1"/>
</dbReference>
<dbReference type="PANTHER" id="PTHR34606">
    <property type="entry name" value="BON DOMAIN-CONTAINING PROTEIN"/>
    <property type="match status" value="1"/>
</dbReference>
<dbReference type="EMBL" id="DACSEO010000022">
    <property type="protein sequence ID" value="HAT1681590.1"/>
    <property type="molecule type" value="Genomic_DNA"/>
</dbReference>
<protein>
    <submittedName>
        <fullName evidence="3">Divisome-associated lipoprotein YraP</fullName>
    </submittedName>
</protein>
<accession>A0AAN5RDH3</accession>
<reference evidence="3" key="1">
    <citation type="journal article" date="2018" name="Genome Biol.">
        <title>SKESA: strategic k-mer extension for scrupulous assemblies.</title>
        <authorList>
            <person name="Souvorov A."/>
            <person name="Agarwala R."/>
            <person name="Lipman D.J."/>
        </authorList>
    </citation>
    <scope>NUCLEOTIDE SEQUENCE</scope>
    <source>
        <strain evidence="3">R404</strain>
    </source>
</reference>
<gene>
    <name evidence="3" type="primary">yraP</name>
    <name evidence="3" type="ORF">I8Y21_002252</name>
</gene>
<sequence>MRNYLLPLTIFLCLPLQGCVATALISSAALAAKTTVDPRSTGEQIDDTTLLLRTQHVLENDPALRQHARVVATVWQDQILLTGEAPTTSLREKALQLVRRVPGVRTVWNEIRPGHPISSGQIALDIWLASQVRTRVLFSDQARLSDIKVITENNEVFLLGRVTAEEGRRVATLTSRINGVHHVTTAWTLIR</sequence>
<name>A0AAN5RDH3_KLEOX</name>
<dbReference type="Gene3D" id="3.40.1520.20">
    <property type="match status" value="1"/>
</dbReference>
<feature type="domain" description="BON" evidence="2">
    <location>
        <begin position="124"/>
        <end position="191"/>
    </location>
</feature>
<evidence type="ECO:0000259" key="2">
    <source>
        <dbReference type="PROSITE" id="PS50914"/>
    </source>
</evidence>
<dbReference type="PROSITE" id="PS50914">
    <property type="entry name" value="BON"/>
    <property type="match status" value="2"/>
</dbReference>
<comment type="caution">
    <text evidence="3">The sequence shown here is derived from an EMBL/GenBank/DDBJ whole genome shotgun (WGS) entry which is preliminary data.</text>
</comment>
<feature type="domain" description="BON" evidence="2">
    <location>
        <begin position="46"/>
        <end position="115"/>
    </location>
</feature>
<evidence type="ECO:0000256" key="1">
    <source>
        <dbReference type="SAM" id="SignalP"/>
    </source>
</evidence>
<dbReference type="InterPro" id="IPR007055">
    <property type="entry name" value="BON_dom"/>
</dbReference>
<dbReference type="AlphaFoldDB" id="A0AAN5RDH3"/>
<dbReference type="Pfam" id="PF04972">
    <property type="entry name" value="BON"/>
    <property type="match status" value="2"/>
</dbReference>
<dbReference type="PANTHER" id="PTHR34606:SF4">
    <property type="entry name" value="OUTER MEMBRANE LIPOPROTEIN DOLP"/>
    <property type="match status" value="1"/>
</dbReference>
<evidence type="ECO:0000313" key="4">
    <source>
        <dbReference type="Proteomes" id="UP000856143"/>
    </source>
</evidence>
<feature type="chain" id="PRO_5042834899" evidence="1">
    <location>
        <begin position="32"/>
        <end position="191"/>
    </location>
</feature>